<dbReference type="OrthoDB" id="2424062at2759"/>
<accession>A0A015MRU9</accession>
<dbReference type="STRING" id="1432141.A0A015MRU9"/>
<comment type="caution">
    <text evidence="1">The sequence shown here is derived from an EMBL/GenBank/DDBJ whole genome shotgun (WGS) entry which is preliminary data.</text>
</comment>
<dbReference type="HOGENOM" id="CLU_081380_0_0_1"/>
<gene>
    <name evidence="1" type="ORF">RirG_095760</name>
</gene>
<keyword evidence="2" id="KW-1185">Reference proteome</keyword>
<dbReference type="Proteomes" id="UP000022910">
    <property type="component" value="Unassembled WGS sequence"/>
</dbReference>
<dbReference type="EMBL" id="JEMT01016840">
    <property type="protein sequence ID" value="EXX69473.1"/>
    <property type="molecule type" value="Genomic_DNA"/>
</dbReference>
<sequence>MPAKLSTVCYVHESREHLTQDFTIKDITAVSRLDDQDPTKVLYLRIKAFIPSDNTFETQIEDFETGDIIFLKGKFITCSGYYSINATSIKVMQNIDFDTIPSIGLNVMILGITTKTVKNVNGKSVLEFYVEENIGIRNLANSG</sequence>
<proteinExistence type="predicted"/>
<evidence type="ECO:0000313" key="1">
    <source>
        <dbReference type="EMBL" id="EXX69473.1"/>
    </source>
</evidence>
<name>A0A015MRU9_RHIIW</name>
<dbReference type="AlphaFoldDB" id="A0A015MRU9"/>
<protein>
    <submittedName>
        <fullName evidence="1">Uncharacterized protein</fullName>
    </submittedName>
</protein>
<organism evidence="1 2">
    <name type="scientific">Rhizophagus irregularis (strain DAOM 197198w)</name>
    <name type="common">Glomus intraradices</name>
    <dbReference type="NCBI Taxonomy" id="1432141"/>
    <lineage>
        <taxon>Eukaryota</taxon>
        <taxon>Fungi</taxon>
        <taxon>Fungi incertae sedis</taxon>
        <taxon>Mucoromycota</taxon>
        <taxon>Glomeromycotina</taxon>
        <taxon>Glomeromycetes</taxon>
        <taxon>Glomerales</taxon>
        <taxon>Glomeraceae</taxon>
        <taxon>Rhizophagus</taxon>
    </lineage>
</organism>
<reference evidence="1 2" key="1">
    <citation type="submission" date="2014-02" db="EMBL/GenBank/DDBJ databases">
        <title>Single nucleus genome sequencing reveals high similarity among nuclei of an endomycorrhizal fungus.</title>
        <authorList>
            <person name="Lin K."/>
            <person name="Geurts R."/>
            <person name="Zhang Z."/>
            <person name="Limpens E."/>
            <person name="Saunders D.G."/>
            <person name="Mu D."/>
            <person name="Pang E."/>
            <person name="Cao H."/>
            <person name="Cha H."/>
            <person name="Lin T."/>
            <person name="Zhou Q."/>
            <person name="Shang Y."/>
            <person name="Li Y."/>
            <person name="Ivanov S."/>
            <person name="Sharma T."/>
            <person name="Velzen R.V."/>
            <person name="Ruijter N.D."/>
            <person name="Aanen D.K."/>
            <person name="Win J."/>
            <person name="Kamoun S."/>
            <person name="Bisseling T."/>
            <person name="Huang S."/>
        </authorList>
    </citation>
    <scope>NUCLEOTIDE SEQUENCE [LARGE SCALE GENOMIC DNA]</scope>
    <source>
        <strain evidence="2">DAOM197198w</strain>
    </source>
</reference>
<evidence type="ECO:0000313" key="2">
    <source>
        <dbReference type="Proteomes" id="UP000022910"/>
    </source>
</evidence>